<dbReference type="Proteomes" id="UP000636709">
    <property type="component" value="Unassembled WGS sequence"/>
</dbReference>
<protein>
    <recommendedName>
        <fullName evidence="4">F-box domain-containing protein</fullName>
    </recommendedName>
</protein>
<name>A0A835BB23_9POAL</name>
<dbReference type="InterPro" id="IPR036047">
    <property type="entry name" value="F-box-like_dom_sf"/>
</dbReference>
<dbReference type="AlphaFoldDB" id="A0A835BB23"/>
<dbReference type="OrthoDB" id="653077at2759"/>
<proteinExistence type="predicted"/>
<dbReference type="Gene3D" id="1.20.1280.50">
    <property type="match status" value="1"/>
</dbReference>
<dbReference type="PANTHER" id="PTHR33165:SF54">
    <property type="entry name" value="DUF1618 DOMAIN-CONTAINING PROTEIN"/>
    <property type="match status" value="1"/>
</dbReference>
<reference evidence="2" key="1">
    <citation type="submission" date="2020-07" db="EMBL/GenBank/DDBJ databases">
        <title>Genome sequence and genetic diversity analysis of an under-domesticated orphan crop, white fonio (Digitaria exilis).</title>
        <authorList>
            <person name="Bennetzen J.L."/>
            <person name="Chen S."/>
            <person name="Ma X."/>
            <person name="Wang X."/>
            <person name="Yssel A.E.J."/>
            <person name="Chaluvadi S.R."/>
            <person name="Johnson M."/>
            <person name="Gangashetty P."/>
            <person name="Hamidou F."/>
            <person name="Sanogo M.D."/>
            <person name="Zwaenepoel A."/>
            <person name="Wallace J."/>
            <person name="Van De Peer Y."/>
            <person name="Van Deynze A."/>
        </authorList>
    </citation>
    <scope>NUCLEOTIDE SEQUENCE</scope>
    <source>
        <tissue evidence="2">Leaves</tissue>
    </source>
</reference>
<comment type="caution">
    <text evidence="2">The sequence shown here is derived from an EMBL/GenBank/DDBJ whole genome shotgun (WGS) entry which is preliminary data.</text>
</comment>
<feature type="region of interest" description="Disordered" evidence="1">
    <location>
        <begin position="203"/>
        <end position="222"/>
    </location>
</feature>
<dbReference type="SUPFAM" id="SSF81383">
    <property type="entry name" value="F-box domain"/>
    <property type="match status" value="1"/>
</dbReference>
<gene>
    <name evidence="2" type="ORF">HU200_039312</name>
</gene>
<dbReference type="EMBL" id="JACEFO010001926">
    <property type="protein sequence ID" value="KAF8692950.1"/>
    <property type="molecule type" value="Genomic_DNA"/>
</dbReference>
<evidence type="ECO:0000313" key="3">
    <source>
        <dbReference type="Proteomes" id="UP000636709"/>
    </source>
</evidence>
<accession>A0A835BB23</accession>
<keyword evidence="3" id="KW-1185">Reference proteome</keyword>
<evidence type="ECO:0000313" key="2">
    <source>
        <dbReference type="EMBL" id="KAF8692950.1"/>
    </source>
</evidence>
<organism evidence="2 3">
    <name type="scientific">Digitaria exilis</name>
    <dbReference type="NCBI Taxonomy" id="1010633"/>
    <lineage>
        <taxon>Eukaryota</taxon>
        <taxon>Viridiplantae</taxon>
        <taxon>Streptophyta</taxon>
        <taxon>Embryophyta</taxon>
        <taxon>Tracheophyta</taxon>
        <taxon>Spermatophyta</taxon>
        <taxon>Magnoliopsida</taxon>
        <taxon>Liliopsida</taxon>
        <taxon>Poales</taxon>
        <taxon>Poaceae</taxon>
        <taxon>PACMAD clade</taxon>
        <taxon>Panicoideae</taxon>
        <taxon>Panicodae</taxon>
        <taxon>Paniceae</taxon>
        <taxon>Anthephorinae</taxon>
        <taxon>Digitaria</taxon>
    </lineage>
</organism>
<evidence type="ECO:0000256" key="1">
    <source>
        <dbReference type="SAM" id="MobiDB-lite"/>
    </source>
</evidence>
<sequence length="267" mass="29948">MDKQRLLDAGCHVRRLLRESERDPEMYNQLTSRELMCARSRRRDWAKLPPDLAADIAGRLLGIDLTEYIRFRAVCKAWRQSTEDPRRLHSRFLPRNWVVLYLNQDQFRCDYGDETPRFRLLNRVTGALLTDLEFPELSGHHAMGYAKGLIVLRNTTTSGIRLLNPFTRSVTDLPDFSSILVEASTTKLGKPHRLRGFGVIDGTGGGGGAPPRGHPYQPQCSSSNWTKVLSRCSAASGSGNRAGLSLTGASSMSMVAWPTFLLFHPFD</sequence>
<evidence type="ECO:0008006" key="4">
    <source>
        <dbReference type="Google" id="ProtNLM"/>
    </source>
</evidence>
<dbReference type="PANTHER" id="PTHR33165">
    <property type="entry name" value="F-BOX DOMAIN CONTAINING PROTEIN-LIKE-RELATED"/>
    <property type="match status" value="1"/>
</dbReference>